<organism evidence="1 2">
    <name type="scientific">Niveibacterium microcysteis</name>
    <dbReference type="NCBI Taxonomy" id="2811415"/>
    <lineage>
        <taxon>Bacteria</taxon>
        <taxon>Pseudomonadati</taxon>
        <taxon>Pseudomonadota</taxon>
        <taxon>Betaproteobacteria</taxon>
        <taxon>Rhodocyclales</taxon>
        <taxon>Rhodocyclaceae</taxon>
        <taxon>Niveibacterium</taxon>
    </lineage>
</organism>
<proteinExistence type="predicted"/>
<dbReference type="RefSeq" id="WP_172198476.1">
    <property type="nucleotide sequence ID" value="NZ_CP071060.1"/>
</dbReference>
<evidence type="ECO:0000313" key="2">
    <source>
        <dbReference type="Proteomes" id="UP000663570"/>
    </source>
</evidence>
<dbReference type="EMBL" id="CP071060">
    <property type="protein sequence ID" value="QSI75571.1"/>
    <property type="molecule type" value="Genomic_DNA"/>
</dbReference>
<dbReference type="Proteomes" id="UP000663570">
    <property type="component" value="Chromosome"/>
</dbReference>
<keyword evidence="2" id="KW-1185">Reference proteome</keyword>
<accession>A0ABX7M3U0</accession>
<name>A0ABX7M3U0_9RHOO</name>
<protein>
    <submittedName>
        <fullName evidence="1">Motility protein</fullName>
    </submittedName>
</protein>
<dbReference type="InterPro" id="IPR025906">
    <property type="entry name" value="YjfB_motility"/>
</dbReference>
<dbReference type="Pfam" id="PF14070">
    <property type="entry name" value="YjfB_motility"/>
    <property type="match status" value="1"/>
</dbReference>
<gene>
    <name evidence="1" type="ORF">JY500_13830</name>
</gene>
<evidence type="ECO:0000313" key="1">
    <source>
        <dbReference type="EMBL" id="QSI75571.1"/>
    </source>
</evidence>
<reference evidence="1 2" key="1">
    <citation type="submission" date="2021-02" db="EMBL/GenBank/DDBJ databases">
        <title>Niveibacterium changnyeongensis HC41.</title>
        <authorList>
            <person name="Kang M."/>
        </authorList>
    </citation>
    <scope>NUCLEOTIDE SEQUENCE [LARGE SCALE GENOMIC DNA]</scope>
    <source>
        <strain evidence="1 2">HC41</strain>
    </source>
</reference>
<sequence length="64" mass="6379">MDTAAIAATVSDQAMGTVKGAAQIAVLKKSMEMQGQSALQLVQALPQPPAAAPGQPGALVNTYA</sequence>